<dbReference type="RefSeq" id="WP_345252838.1">
    <property type="nucleotide sequence ID" value="NZ_BAABGY010000001.1"/>
</dbReference>
<dbReference type="PANTHER" id="PTHR13817:SF73">
    <property type="entry name" value="FIBRONECTIN TYPE-III DOMAIN-CONTAINING PROTEIN"/>
    <property type="match status" value="1"/>
</dbReference>
<dbReference type="Pfam" id="PF13927">
    <property type="entry name" value="Ig_3"/>
    <property type="match status" value="1"/>
</dbReference>
<dbReference type="InterPro" id="IPR006626">
    <property type="entry name" value="PbH1"/>
</dbReference>
<dbReference type="InterPro" id="IPR003961">
    <property type="entry name" value="FN3_dom"/>
</dbReference>
<dbReference type="SMART" id="SM00710">
    <property type="entry name" value="PbH1"/>
    <property type="match status" value="13"/>
</dbReference>
<keyword evidence="2" id="KW-0732">Signal</keyword>
<dbReference type="Gene3D" id="2.60.40.10">
    <property type="entry name" value="Immunoglobulins"/>
    <property type="match status" value="5"/>
</dbReference>
<feature type="signal peptide" evidence="2">
    <location>
        <begin position="1"/>
        <end position="19"/>
    </location>
</feature>
<dbReference type="InterPro" id="IPR036179">
    <property type="entry name" value="Ig-like_dom_sf"/>
</dbReference>
<dbReference type="InterPro" id="IPR050964">
    <property type="entry name" value="Striated_Muscle_Regulatory"/>
</dbReference>
<dbReference type="Proteomes" id="UP001501725">
    <property type="component" value="Unassembled WGS sequence"/>
</dbReference>
<dbReference type="CDD" id="cd00063">
    <property type="entry name" value="FN3"/>
    <property type="match status" value="1"/>
</dbReference>
<dbReference type="Pfam" id="PF19081">
    <property type="entry name" value="Ig_7"/>
    <property type="match status" value="2"/>
</dbReference>
<keyword evidence="1" id="KW-0677">Repeat</keyword>
<dbReference type="EMBL" id="BAABGY010000001">
    <property type="protein sequence ID" value="GAA4318724.1"/>
    <property type="molecule type" value="Genomic_DNA"/>
</dbReference>
<feature type="chain" id="PRO_5045314039" description="T9SS type A sorting domain-containing protein" evidence="2">
    <location>
        <begin position="20"/>
        <end position="2180"/>
    </location>
</feature>
<evidence type="ECO:0008006" key="7">
    <source>
        <dbReference type="Google" id="ProtNLM"/>
    </source>
</evidence>
<dbReference type="PROSITE" id="PS50835">
    <property type="entry name" value="IG_LIKE"/>
    <property type="match status" value="2"/>
</dbReference>
<accession>A0ABP8G710</accession>
<keyword evidence="6" id="KW-1185">Reference proteome</keyword>
<feature type="domain" description="Fibronectin type-III" evidence="4">
    <location>
        <begin position="1083"/>
        <end position="1176"/>
    </location>
</feature>
<name>A0ABP8G710_9BACT</name>
<gene>
    <name evidence="5" type="ORF">GCM10023184_03100</name>
</gene>
<dbReference type="InterPro" id="IPR007110">
    <property type="entry name" value="Ig-like_dom"/>
</dbReference>
<evidence type="ECO:0000256" key="1">
    <source>
        <dbReference type="ARBA" id="ARBA00022737"/>
    </source>
</evidence>
<comment type="caution">
    <text evidence="5">The sequence shown here is derived from an EMBL/GenBank/DDBJ whole genome shotgun (WGS) entry which is preliminary data.</text>
</comment>
<evidence type="ECO:0000313" key="6">
    <source>
        <dbReference type="Proteomes" id="UP001501725"/>
    </source>
</evidence>
<dbReference type="InterPro" id="IPR013783">
    <property type="entry name" value="Ig-like_fold"/>
</dbReference>
<dbReference type="PROSITE" id="PS50853">
    <property type="entry name" value="FN3"/>
    <property type="match status" value="1"/>
</dbReference>
<dbReference type="Pfam" id="PF00041">
    <property type="entry name" value="fn3"/>
    <property type="match status" value="1"/>
</dbReference>
<organism evidence="5 6">
    <name type="scientific">Flaviaesturariibacter amylovorans</name>
    <dbReference type="NCBI Taxonomy" id="1084520"/>
    <lineage>
        <taxon>Bacteria</taxon>
        <taxon>Pseudomonadati</taxon>
        <taxon>Bacteroidota</taxon>
        <taxon>Chitinophagia</taxon>
        <taxon>Chitinophagales</taxon>
        <taxon>Chitinophagaceae</taxon>
        <taxon>Flaviaestuariibacter</taxon>
    </lineage>
</organism>
<evidence type="ECO:0000259" key="4">
    <source>
        <dbReference type="PROSITE" id="PS50853"/>
    </source>
</evidence>
<dbReference type="SUPFAM" id="SSF48726">
    <property type="entry name" value="Immunoglobulin"/>
    <property type="match status" value="4"/>
</dbReference>
<dbReference type="SMART" id="SM00060">
    <property type="entry name" value="FN3"/>
    <property type="match status" value="2"/>
</dbReference>
<protein>
    <recommendedName>
        <fullName evidence="7">T9SS type A sorting domain-containing protein</fullName>
    </recommendedName>
</protein>
<dbReference type="PANTHER" id="PTHR13817">
    <property type="entry name" value="TITIN"/>
    <property type="match status" value="1"/>
</dbReference>
<proteinExistence type="predicted"/>
<evidence type="ECO:0000313" key="5">
    <source>
        <dbReference type="EMBL" id="GAA4318724.1"/>
    </source>
</evidence>
<dbReference type="SMART" id="SM00409">
    <property type="entry name" value="IG"/>
    <property type="match status" value="4"/>
</dbReference>
<dbReference type="SUPFAM" id="SSF49265">
    <property type="entry name" value="Fibronectin type III"/>
    <property type="match status" value="1"/>
</dbReference>
<dbReference type="InterPro" id="IPR036116">
    <property type="entry name" value="FN3_sf"/>
</dbReference>
<dbReference type="InterPro" id="IPR044023">
    <property type="entry name" value="Ig_7"/>
</dbReference>
<feature type="domain" description="Ig-like" evidence="3">
    <location>
        <begin position="1833"/>
        <end position="1914"/>
    </location>
</feature>
<evidence type="ECO:0000256" key="2">
    <source>
        <dbReference type="SAM" id="SignalP"/>
    </source>
</evidence>
<dbReference type="InterPro" id="IPR003599">
    <property type="entry name" value="Ig_sub"/>
</dbReference>
<sequence>MRKIYALLAAVLGATSADAQLTGTKNIPGDYATLAAALTDLNTQGVGAGGVIINLTAGNAQTAPAGGFVIGGTGSALLTTASAANTVQIRGNGNTVTASAGHTAGSLTDAVFKLIGADHVALSGFVIQENAGNTVATAASNTMTEWGVALLMASVTDGAQNNRIQNNSISLNRTYLNTFGIYTSARHSATTPGTAAEATAASGSNSNNQVYANNISNVNFGIVMLGSSLAMDDGNDIGGTSAATGNNITNWGGGGTSGFNSLTGNNYCVFLNHQINNNMSWNTIVSASLNQSPTTGGFLQNYSVAAPALGVTTVTNVTNNTVTVTNNASTTTGGTVIGLNVQGINTLRPDATINMNNNTVQGLTLSGSTATSSGMTAIVNLSAAGTVNMNNNTVLNCAITATTATSALLAGVSSSGAAGTVNMNNNTLRGLSSTATSGQIQGVIQSGAVVTAANLNNNKLGDAVGGFFTSTVATSGSLFGIANTGGAATAAVSIQNNDIRGITYNVAASAAQNYIQNAGSTLSQNISGNTFTNLTINSTGAVTFLSNNISTAANGTVTISNNSIVTAFNRTGASGQVTFLNSNSSSPTTVTEVHSGNNFSNITLAGTSSIFGWVAQSGSGTAPFGSVKTITNNTFSNITCGSGSAIILSLGFSSATGNSNMSGNVVSNVTGGGAITGINLSSGTQNLFNNTISGLSGTGTGAVSGMIIASGNTQNVYANKIYNLQNNNAGGAVNGILVTGGINVTLHNNLIGDLRTPAVSAANALNGINITNTAATSFVNVYFNTVYLNATSTGTNFGSSALSANTGPTVDVRNNILANTSTAAGTGLTVAYRRSGTDLATYAGASNNNLFWAGTPSATNLIFHDGTNSDQTLAAFKARVAPRDAASISENVVPYFISTTGTSNNFLHLTAGITTGLESGGVNISGITTDFDGNTRAGNAGYAGTGVAPDIGADEFAGVSVSPSCVAPTTQGTALVFGTASSTAQEASFTAAGGSVTGYLIVRSTGALTGTPVNGTAYSAGNSLGNGVVVGTSATPSFAASGLTANTAYTYTIFTYNSGACNGGPVYNTTAPLAGDATTCAGLPTAVTVTNSGATEFALSWTAPTGGAAGVLSYTLEVATDNAFTNIVSTQTVSTTTATVTGLNANSQYFYRLRASNGVCASANTAVASTSTLCQGPAITGTTPATRCGVGTVTLQAATAAGATLSWYAAATGGSALGTGTSFTTPSLTTTTTFYVQASTQGTAFNVGPVSETTANLASSAGFGQYFRTADAVIINSVEVYPSTAGTLRISLVNASGVVVDFRNFTITAADISNTVKKTLALGFNVPAGSTGWQLAYDIGINRGIGTYTYPYSSNGFSITGNTVDGNNITNGTRNYFWNWNVTQVCNSARTAVIATVNSAPTLSVSATPAAICVGGSTTLTVQSTNAGYTYTWTPGNLSGASVSVSPTATTKYYVNASDNSGGPSNGCAALDSITVQVNVLPAAVTITPSTSTLCTGATATLTASGGQVSGTLINENFNGTAPGWTTENTSTGGTPANAAWRLVASGTSVSSEVFVSNDNSQFALTSSDAQGLGATTRTILNAPVINTTGYSALTLNFYHYHRVYTLALFDSATVEVSTNGTAWTAVRSFKTANTGAFNNFAQATVNLDAYVNQPTLYIRFRYAADWAYNWAIDNVTVTGTQPAAITWSPQAGLFTDAAATTPYTGGAATTVYAKPAAAGMYNYTATSTSGAGCTSSTTLALTVSPATAISTQPAATQSVCAGSAATFTVAATGSALTYQWKKGGADITGATSATYTINAATAADAATYTVVVTGTCGNVTSANAVLNVNAATAITTQPTAAPTVCAGGNVSLTVAATGTGTLTYQWKKNGGNITGANGATLTINNATAADAATYTVDVTGSCGTVTSANAVLTVNAATAITTQPTAQAACAGSAATFTVAASGTGLSYQWRKGGSNITGATSATYTIPSVTAGDAANYDVVITGTCGSVTSNAVALSLTAATSITTQPVGATACEQGATSFTVVASGAGTLSYQWRKGGTNISGATSATLNLSNLTATDAGSYDVVVTGGCGPVTSNAVTLVVNNCTSVPSLDASISSAVLTPNAVRNTTVLRVKATRAARIQWQLVDARGAVVMTFTQTVTAGDNQLRLQLGHLAGGTYLLYGTTDKGKTSVLRAVRL</sequence>
<evidence type="ECO:0000259" key="3">
    <source>
        <dbReference type="PROSITE" id="PS50835"/>
    </source>
</evidence>
<feature type="domain" description="Ig-like" evidence="3">
    <location>
        <begin position="1746"/>
        <end position="1828"/>
    </location>
</feature>
<reference evidence="6" key="1">
    <citation type="journal article" date="2019" name="Int. J. Syst. Evol. Microbiol.">
        <title>The Global Catalogue of Microorganisms (GCM) 10K type strain sequencing project: providing services to taxonomists for standard genome sequencing and annotation.</title>
        <authorList>
            <consortium name="The Broad Institute Genomics Platform"/>
            <consortium name="The Broad Institute Genome Sequencing Center for Infectious Disease"/>
            <person name="Wu L."/>
            <person name="Ma J."/>
        </authorList>
    </citation>
    <scope>NUCLEOTIDE SEQUENCE [LARGE SCALE GENOMIC DNA]</scope>
    <source>
        <strain evidence="6">JCM 17919</strain>
    </source>
</reference>